<name>A0ACB9YHI4_9PEZI</name>
<comment type="caution">
    <text evidence="1">The sequence shown here is derived from an EMBL/GenBank/DDBJ whole genome shotgun (WGS) entry which is preliminary data.</text>
</comment>
<reference evidence="1 2" key="1">
    <citation type="journal article" date="2022" name="New Phytol.">
        <title>Ecological generalism drives hyperdiversity of secondary metabolite gene clusters in xylarialean endophytes.</title>
        <authorList>
            <person name="Franco M.E.E."/>
            <person name="Wisecaver J.H."/>
            <person name="Arnold A.E."/>
            <person name="Ju Y.M."/>
            <person name="Slot J.C."/>
            <person name="Ahrendt S."/>
            <person name="Moore L.P."/>
            <person name="Eastman K.E."/>
            <person name="Scott K."/>
            <person name="Konkel Z."/>
            <person name="Mondo S.J."/>
            <person name="Kuo A."/>
            <person name="Hayes R.D."/>
            <person name="Haridas S."/>
            <person name="Andreopoulos B."/>
            <person name="Riley R."/>
            <person name="LaButti K."/>
            <person name="Pangilinan J."/>
            <person name="Lipzen A."/>
            <person name="Amirebrahimi M."/>
            <person name="Yan J."/>
            <person name="Adam C."/>
            <person name="Keymanesh K."/>
            <person name="Ng V."/>
            <person name="Louie K."/>
            <person name="Northen T."/>
            <person name="Drula E."/>
            <person name="Henrissat B."/>
            <person name="Hsieh H.M."/>
            <person name="Youens-Clark K."/>
            <person name="Lutzoni F."/>
            <person name="Miadlikowska J."/>
            <person name="Eastwood D.C."/>
            <person name="Hamelin R.C."/>
            <person name="Grigoriev I.V."/>
            <person name="U'Ren J.M."/>
        </authorList>
    </citation>
    <scope>NUCLEOTIDE SEQUENCE [LARGE SCALE GENOMIC DNA]</scope>
    <source>
        <strain evidence="1 2">CBS 119005</strain>
    </source>
</reference>
<keyword evidence="2" id="KW-1185">Reference proteome</keyword>
<accession>A0ACB9YHI4</accession>
<protein>
    <submittedName>
        <fullName evidence="1">Major facilitator superfamily domain-containing protein</fullName>
    </submittedName>
</protein>
<organism evidence="1 2">
    <name type="scientific">Hypoxylon rubiginosum</name>
    <dbReference type="NCBI Taxonomy" id="110542"/>
    <lineage>
        <taxon>Eukaryota</taxon>
        <taxon>Fungi</taxon>
        <taxon>Dikarya</taxon>
        <taxon>Ascomycota</taxon>
        <taxon>Pezizomycotina</taxon>
        <taxon>Sordariomycetes</taxon>
        <taxon>Xylariomycetidae</taxon>
        <taxon>Xylariales</taxon>
        <taxon>Hypoxylaceae</taxon>
        <taxon>Hypoxylon</taxon>
    </lineage>
</organism>
<dbReference type="Proteomes" id="UP001497700">
    <property type="component" value="Unassembled WGS sequence"/>
</dbReference>
<evidence type="ECO:0000313" key="2">
    <source>
        <dbReference type="Proteomes" id="UP001497700"/>
    </source>
</evidence>
<evidence type="ECO:0000313" key="1">
    <source>
        <dbReference type="EMBL" id="KAI4858581.1"/>
    </source>
</evidence>
<proteinExistence type="predicted"/>
<sequence length="115" mass="12159">MLTLTAFQPLFGNLYKYFNAKVVYITSLAVFEVGSAISAAAPTSAVLIFGRAWLGLGAAGLLQGALAIIGQTVSIDKVPLYQGIVLSAMAVAVCCGPVIGGALTQYVNWHWCFWM</sequence>
<gene>
    <name evidence="1" type="ORF">F4820DRAFT_217174</name>
</gene>
<dbReference type="EMBL" id="MU393719">
    <property type="protein sequence ID" value="KAI4858581.1"/>
    <property type="molecule type" value="Genomic_DNA"/>
</dbReference>